<evidence type="ECO:0000313" key="10">
    <source>
        <dbReference type="EMBL" id="PXX74500.1"/>
    </source>
</evidence>
<dbReference type="Gene3D" id="1.20.1560.10">
    <property type="entry name" value="ABC transporter type 1, transmembrane domain"/>
    <property type="match status" value="1"/>
</dbReference>
<dbReference type="CDD" id="cd03228">
    <property type="entry name" value="ABCC_MRP_Like"/>
    <property type="match status" value="1"/>
</dbReference>
<evidence type="ECO:0000259" key="9">
    <source>
        <dbReference type="PROSITE" id="PS50929"/>
    </source>
</evidence>
<dbReference type="PROSITE" id="PS50929">
    <property type="entry name" value="ABC_TM1F"/>
    <property type="match status" value="1"/>
</dbReference>
<evidence type="ECO:0000259" key="8">
    <source>
        <dbReference type="PROSITE" id="PS50893"/>
    </source>
</evidence>
<feature type="domain" description="ABC transmembrane type-1" evidence="9">
    <location>
        <begin position="24"/>
        <end position="310"/>
    </location>
</feature>
<feature type="transmembrane region" description="Helical" evidence="7">
    <location>
        <begin position="133"/>
        <end position="157"/>
    </location>
</feature>
<dbReference type="SUPFAM" id="SSF52540">
    <property type="entry name" value="P-loop containing nucleoside triphosphate hydrolases"/>
    <property type="match status" value="1"/>
</dbReference>
<dbReference type="PROSITE" id="PS50893">
    <property type="entry name" value="ABC_TRANSPORTER_2"/>
    <property type="match status" value="1"/>
</dbReference>
<evidence type="ECO:0000256" key="4">
    <source>
        <dbReference type="ARBA" id="ARBA00022840"/>
    </source>
</evidence>
<dbReference type="AlphaFoldDB" id="A0A318KC94"/>
<dbReference type="GO" id="GO:0140359">
    <property type="term" value="F:ABC-type transporter activity"/>
    <property type="evidence" value="ECO:0007669"/>
    <property type="project" value="InterPro"/>
</dbReference>
<evidence type="ECO:0000256" key="6">
    <source>
        <dbReference type="ARBA" id="ARBA00023136"/>
    </source>
</evidence>
<dbReference type="Pfam" id="PF00005">
    <property type="entry name" value="ABC_tran"/>
    <property type="match status" value="1"/>
</dbReference>
<feature type="transmembrane region" description="Helical" evidence="7">
    <location>
        <begin position="21"/>
        <end position="48"/>
    </location>
</feature>
<evidence type="ECO:0000256" key="7">
    <source>
        <dbReference type="SAM" id="Phobius"/>
    </source>
</evidence>
<dbReference type="GO" id="GO:0016887">
    <property type="term" value="F:ATP hydrolysis activity"/>
    <property type="evidence" value="ECO:0007669"/>
    <property type="project" value="InterPro"/>
</dbReference>
<dbReference type="GO" id="GO:0005886">
    <property type="term" value="C:plasma membrane"/>
    <property type="evidence" value="ECO:0007669"/>
    <property type="project" value="UniProtKB-SubCell"/>
</dbReference>
<keyword evidence="6 7" id="KW-0472">Membrane</keyword>
<proteinExistence type="predicted"/>
<feature type="transmembrane region" description="Helical" evidence="7">
    <location>
        <begin position="60"/>
        <end position="81"/>
    </location>
</feature>
<name>A0A318KC94_9FIRM</name>
<dbReference type="PANTHER" id="PTHR24221:SF654">
    <property type="entry name" value="ATP-BINDING CASSETTE SUB-FAMILY B MEMBER 6"/>
    <property type="match status" value="1"/>
</dbReference>
<keyword evidence="4 10" id="KW-0067">ATP-binding</keyword>
<protein>
    <submittedName>
        <fullName evidence="10">ATP-binding cassette subfamily B protein</fullName>
    </submittedName>
</protein>
<feature type="transmembrane region" description="Helical" evidence="7">
    <location>
        <begin position="252"/>
        <end position="275"/>
    </location>
</feature>
<dbReference type="InterPro" id="IPR017871">
    <property type="entry name" value="ABC_transporter-like_CS"/>
</dbReference>
<dbReference type="SMART" id="SM00382">
    <property type="entry name" value="AAA"/>
    <property type="match status" value="1"/>
</dbReference>
<dbReference type="RefSeq" id="WP_022938942.1">
    <property type="nucleotide sequence ID" value="NZ_CABKRQ010000007.1"/>
</dbReference>
<dbReference type="SUPFAM" id="SSF90123">
    <property type="entry name" value="ABC transporter transmembrane region"/>
    <property type="match status" value="1"/>
</dbReference>
<dbReference type="InterPro" id="IPR027417">
    <property type="entry name" value="P-loop_NTPase"/>
</dbReference>
<comment type="caution">
    <text evidence="10">The sequence shown here is derived from an EMBL/GenBank/DDBJ whole genome shotgun (WGS) entry which is preliminary data.</text>
</comment>
<evidence type="ECO:0000256" key="1">
    <source>
        <dbReference type="ARBA" id="ARBA00004651"/>
    </source>
</evidence>
<gene>
    <name evidence="10" type="ORF">DES51_1245</name>
</gene>
<dbReference type="GO" id="GO:0005524">
    <property type="term" value="F:ATP binding"/>
    <property type="evidence" value="ECO:0007669"/>
    <property type="project" value="UniProtKB-KW"/>
</dbReference>
<evidence type="ECO:0000256" key="5">
    <source>
        <dbReference type="ARBA" id="ARBA00022989"/>
    </source>
</evidence>
<feature type="domain" description="ABC transporter" evidence="8">
    <location>
        <begin position="343"/>
        <end position="585"/>
    </location>
</feature>
<keyword evidence="3" id="KW-0547">Nucleotide-binding</keyword>
<organism evidence="10 11">
    <name type="scientific">Dielma fastidiosa</name>
    <dbReference type="NCBI Taxonomy" id="1034346"/>
    <lineage>
        <taxon>Bacteria</taxon>
        <taxon>Bacillati</taxon>
        <taxon>Bacillota</taxon>
        <taxon>Erysipelotrichia</taxon>
        <taxon>Erysipelotrichales</taxon>
        <taxon>Erysipelotrichaceae</taxon>
        <taxon>Dielma</taxon>
    </lineage>
</organism>
<dbReference type="GO" id="GO:0034040">
    <property type="term" value="F:ATPase-coupled lipid transmembrane transporter activity"/>
    <property type="evidence" value="ECO:0007669"/>
    <property type="project" value="TreeGrafter"/>
</dbReference>
<dbReference type="InterPro" id="IPR039421">
    <property type="entry name" value="Type_1_exporter"/>
</dbReference>
<dbReference type="OrthoDB" id="2328604at2"/>
<dbReference type="STRING" id="1034346.GCA_000313565_02657"/>
<dbReference type="PANTHER" id="PTHR24221">
    <property type="entry name" value="ATP-BINDING CASSETTE SUB-FAMILY B"/>
    <property type="match status" value="1"/>
</dbReference>
<keyword evidence="5 7" id="KW-1133">Transmembrane helix</keyword>
<feature type="transmembrane region" description="Helical" evidence="7">
    <location>
        <begin position="163"/>
        <end position="180"/>
    </location>
</feature>
<evidence type="ECO:0000313" key="11">
    <source>
        <dbReference type="Proteomes" id="UP000247612"/>
    </source>
</evidence>
<comment type="subcellular location">
    <subcellularLocation>
        <location evidence="1">Cell membrane</location>
        <topology evidence="1">Multi-pass membrane protein</topology>
    </subcellularLocation>
</comment>
<accession>A0A318KC94</accession>
<evidence type="ECO:0000256" key="3">
    <source>
        <dbReference type="ARBA" id="ARBA00022741"/>
    </source>
</evidence>
<dbReference type="InterPro" id="IPR011527">
    <property type="entry name" value="ABC1_TM_dom"/>
</dbReference>
<dbReference type="InterPro" id="IPR003593">
    <property type="entry name" value="AAA+_ATPase"/>
</dbReference>
<dbReference type="EMBL" id="QJKH01000024">
    <property type="protein sequence ID" value="PXX74500.1"/>
    <property type="molecule type" value="Genomic_DNA"/>
</dbReference>
<dbReference type="Gene3D" id="3.40.50.300">
    <property type="entry name" value="P-loop containing nucleotide triphosphate hydrolases"/>
    <property type="match status" value="1"/>
</dbReference>
<keyword evidence="2 7" id="KW-0812">Transmembrane</keyword>
<dbReference type="PROSITE" id="PS00211">
    <property type="entry name" value="ABC_TRANSPORTER_1"/>
    <property type="match status" value="1"/>
</dbReference>
<sequence>MKKILVNNLQMIKYIYYFCPKHIIVTIFISILGSANSIVNLLYLRYLINCLENSSDINTIIAIALIMLCLNLGFMLINAFINQWLIPKNTLEINKGMQLKLMEKITSLDYECYENKEFYDKLSLATQQSDSRALAVLGTFANILGNLLSIGALFVLIGSFNKLIFAFILLNVFINTLINFKTTKIMHDYYENRIQYLRKISYVQRVFYLPYYAKELRMFLNFKNLMKEKLIINIQESIDLLKKYSNNMIRKIGIGSLSSTTVNATITIILAFGVIKGKLKLGDFIALSSGASQLIARITQMVSIFPDLYEHSIYIDNFNQFINYKPKIKNKMNAILFPDNYTIKFNNVSFKYLNNSEYAIKNMCIEIKKGEKIALVGRNGSGKSTIIKLLCRLYDPTNGNLEINGLSYTDYDLESIRDKIGIVFQDQQIFSISIAENVLMRPIENINDDAEIVISSLKAVGLYEKVMSLDKGMLTVMSREFEEDGAIFSGGELQRLLIARMYAKGKSLLILDEPSNSLDIFAEKELYDMLLKDKEVKSVVFVTHHLSNIQNVDKIYFIEDGFIKEFGTHTSLMNLKKSYYEMYNMQARGYI</sequence>
<dbReference type="InterPro" id="IPR003439">
    <property type="entry name" value="ABC_transporter-like_ATP-bd"/>
</dbReference>
<keyword evidence="11" id="KW-1185">Reference proteome</keyword>
<evidence type="ECO:0000256" key="2">
    <source>
        <dbReference type="ARBA" id="ARBA00022692"/>
    </source>
</evidence>
<reference evidence="10 11" key="1">
    <citation type="submission" date="2018-05" db="EMBL/GenBank/DDBJ databases">
        <title>Genomic Encyclopedia of Type Strains, Phase IV (KMG-IV): sequencing the most valuable type-strain genomes for metagenomic binning, comparative biology and taxonomic classification.</title>
        <authorList>
            <person name="Goeker M."/>
        </authorList>
    </citation>
    <scope>NUCLEOTIDE SEQUENCE [LARGE SCALE GENOMIC DNA]</scope>
    <source>
        <strain evidence="10 11">JC118</strain>
    </source>
</reference>
<dbReference type="Proteomes" id="UP000247612">
    <property type="component" value="Unassembled WGS sequence"/>
</dbReference>
<dbReference type="InterPro" id="IPR036640">
    <property type="entry name" value="ABC1_TM_sf"/>
</dbReference>